<dbReference type="Gene3D" id="3.30.420.10">
    <property type="entry name" value="Ribonuclease H-like superfamily/Ribonuclease H"/>
    <property type="match status" value="1"/>
</dbReference>
<name>A0A0B7N0Z2_9FUNG</name>
<feature type="region of interest" description="Disordered" evidence="1">
    <location>
        <begin position="93"/>
        <end position="113"/>
    </location>
</feature>
<gene>
    <name evidence="2" type="primary">PARPA_04898.1 scaffold 15694</name>
</gene>
<evidence type="ECO:0000313" key="3">
    <source>
        <dbReference type="Proteomes" id="UP000054107"/>
    </source>
</evidence>
<organism evidence="2 3">
    <name type="scientific">Parasitella parasitica</name>
    <dbReference type="NCBI Taxonomy" id="35722"/>
    <lineage>
        <taxon>Eukaryota</taxon>
        <taxon>Fungi</taxon>
        <taxon>Fungi incertae sedis</taxon>
        <taxon>Mucoromycota</taxon>
        <taxon>Mucoromycotina</taxon>
        <taxon>Mucoromycetes</taxon>
        <taxon>Mucorales</taxon>
        <taxon>Mucorineae</taxon>
        <taxon>Mucoraceae</taxon>
        <taxon>Parasitella</taxon>
    </lineage>
</organism>
<evidence type="ECO:0000313" key="2">
    <source>
        <dbReference type="EMBL" id="CEP11097.1"/>
    </source>
</evidence>
<dbReference type="InterPro" id="IPR036397">
    <property type="entry name" value="RNaseH_sf"/>
</dbReference>
<evidence type="ECO:0000256" key="1">
    <source>
        <dbReference type="SAM" id="MobiDB-lite"/>
    </source>
</evidence>
<dbReference type="Proteomes" id="UP000054107">
    <property type="component" value="Unassembled WGS sequence"/>
</dbReference>
<dbReference type="OrthoDB" id="2416077at2759"/>
<proteinExistence type="predicted"/>
<protein>
    <submittedName>
        <fullName evidence="2">Uncharacterized protein</fullName>
    </submittedName>
</protein>
<dbReference type="GO" id="GO:0003676">
    <property type="term" value="F:nucleic acid binding"/>
    <property type="evidence" value="ECO:0007669"/>
    <property type="project" value="InterPro"/>
</dbReference>
<accession>A0A0B7N0Z2</accession>
<sequence length="264" mass="28272">MENRLKWCRGKADWGYDKWKYVVWSDESKFNIVGNDGGARVLRKEGERYDSNHVIKTTKFGSGSLMLWGCFWSGGFGPLVVLDAKDFDLGPLDENQGNGAEVSGDTVSGPTVVGPPSSVPTIGVSTTSGCATNAGPTSNVGPGRDAITDDNPMIMSFEEADSVMSWSNEQDLVCCALPVVVSEEEAVEGAVNTLLSENAGYLKKIASGVLSEAERSKAFSKVIKNRHDISALMQQYKCDMLNPSDAVITKGAKKGECLVLGQAM</sequence>
<dbReference type="EMBL" id="LN725636">
    <property type="protein sequence ID" value="CEP11097.1"/>
    <property type="molecule type" value="Genomic_DNA"/>
</dbReference>
<reference evidence="2 3" key="1">
    <citation type="submission" date="2014-09" db="EMBL/GenBank/DDBJ databases">
        <authorList>
            <person name="Ellenberger Sabrina"/>
        </authorList>
    </citation>
    <scope>NUCLEOTIDE SEQUENCE [LARGE SCALE GENOMIC DNA]</scope>
    <source>
        <strain evidence="2 3">CBS 412.66</strain>
    </source>
</reference>
<dbReference type="AlphaFoldDB" id="A0A0B7N0Z2"/>
<dbReference type="STRING" id="35722.A0A0B7N0Z2"/>
<feature type="compositionally biased region" description="Low complexity" evidence="1">
    <location>
        <begin position="102"/>
        <end position="113"/>
    </location>
</feature>
<keyword evidence="3" id="KW-1185">Reference proteome</keyword>